<accession>A0A5D4H2E3</accession>
<dbReference type="Gene3D" id="3.30.300.130">
    <property type="entry name" value="Fe-S cluster assembly (FSCA)"/>
    <property type="match status" value="1"/>
</dbReference>
<evidence type="ECO:0000313" key="2">
    <source>
        <dbReference type="EMBL" id="TYR34747.1"/>
    </source>
</evidence>
<dbReference type="PANTHER" id="PTHR42831:SF1">
    <property type="entry name" value="FE-S PROTEIN MATURATION AUXILIARY FACTOR YITW"/>
    <property type="match status" value="1"/>
</dbReference>
<dbReference type="EMBL" id="VTAV01000011">
    <property type="protein sequence ID" value="TYR34747.1"/>
    <property type="molecule type" value="Genomic_DNA"/>
</dbReference>
<proteinExistence type="predicted"/>
<dbReference type="AlphaFoldDB" id="A0A5D4H2E3"/>
<feature type="domain" description="MIP18 family-like" evidence="1">
    <location>
        <begin position="19"/>
        <end position="82"/>
    </location>
</feature>
<comment type="caution">
    <text evidence="2">The sequence shown here is derived from an EMBL/GenBank/DDBJ whole genome shotgun (WGS) entry which is preliminary data.</text>
</comment>
<dbReference type="Proteomes" id="UP000322362">
    <property type="component" value="Unassembled WGS sequence"/>
</dbReference>
<gene>
    <name evidence="2" type="ORF">FXV77_14855</name>
</gene>
<dbReference type="RefSeq" id="WP_148920021.1">
    <property type="nucleotide sequence ID" value="NZ_VTAV01000011.1"/>
</dbReference>
<evidence type="ECO:0000313" key="3">
    <source>
        <dbReference type="Proteomes" id="UP000322362"/>
    </source>
</evidence>
<dbReference type="InterPro" id="IPR034904">
    <property type="entry name" value="FSCA_dom_sf"/>
</dbReference>
<sequence>MKISLTNKFAQEEMQANLALMQVIDPELNVNIVDLGLVYGVDFRDPQTITVTMTLSTPHCPMGDAIEQGVINVLHEAFPDREAKIKLVWEPEWSLDNISEAGREQLGL</sequence>
<dbReference type="InterPro" id="IPR052339">
    <property type="entry name" value="Fe-S_Maturation_MIP18"/>
</dbReference>
<evidence type="ECO:0000259" key="1">
    <source>
        <dbReference type="Pfam" id="PF01883"/>
    </source>
</evidence>
<dbReference type="PANTHER" id="PTHR42831">
    <property type="entry name" value="FE-S PROTEIN MATURATION AUXILIARY FACTOR YITW"/>
    <property type="match status" value="1"/>
</dbReference>
<organism evidence="2 3">
    <name type="scientific">Sphingobacterium phlebotomi</name>
    <dbReference type="NCBI Taxonomy" id="2605433"/>
    <lineage>
        <taxon>Bacteria</taxon>
        <taxon>Pseudomonadati</taxon>
        <taxon>Bacteroidota</taxon>
        <taxon>Sphingobacteriia</taxon>
        <taxon>Sphingobacteriales</taxon>
        <taxon>Sphingobacteriaceae</taxon>
        <taxon>Sphingobacterium</taxon>
    </lineage>
</organism>
<dbReference type="Pfam" id="PF01883">
    <property type="entry name" value="FeS_assembly_P"/>
    <property type="match status" value="1"/>
</dbReference>
<dbReference type="InterPro" id="IPR002744">
    <property type="entry name" value="MIP18-like"/>
</dbReference>
<keyword evidence="3" id="KW-1185">Reference proteome</keyword>
<dbReference type="SUPFAM" id="SSF117916">
    <property type="entry name" value="Fe-S cluster assembly (FSCA) domain-like"/>
    <property type="match status" value="1"/>
</dbReference>
<name>A0A5D4H2E3_9SPHI</name>
<reference evidence="2 3" key="1">
    <citation type="submission" date="2019-08" db="EMBL/GenBank/DDBJ databases">
        <title>Phlebobacter frassis gen. nov. sp. nov., a new member of family Sphingobacteriaceae isolated from sand fly rearing media.</title>
        <authorList>
            <person name="Kakumanu M.L."/>
            <person name="Marayati B.F."/>
            <person name="Wada-Katsumata A."/>
            <person name="Wasserberg G."/>
            <person name="Schal C."/>
            <person name="Apperson C.S."/>
            <person name="Ponnusamy L."/>
        </authorList>
    </citation>
    <scope>NUCLEOTIDE SEQUENCE [LARGE SCALE GENOMIC DNA]</scope>
    <source>
        <strain evidence="2 3">SSI9</strain>
    </source>
</reference>
<protein>
    <submittedName>
        <fullName evidence="2">Metal-sulfur cluster assembly factor</fullName>
    </submittedName>
</protein>